<feature type="signal peptide" evidence="4">
    <location>
        <begin position="1"/>
        <end position="24"/>
    </location>
</feature>
<organism evidence="5 6">
    <name type="scientific">Nezara viridula</name>
    <name type="common">Southern green stink bug</name>
    <name type="synonym">Cimex viridulus</name>
    <dbReference type="NCBI Taxonomy" id="85310"/>
    <lineage>
        <taxon>Eukaryota</taxon>
        <taxon>Metazoa</taxon>
        <taxon>Ecdysozoa</taxon>
        <taxon>Arthropoda</taxon>
        <taxon>Hexapoda</taxon>
        <taxon>Insecta</taxon>
        <taxon>Pterygota</taxon>
        <taxon>Neoptera</taxon>
        <taxon>Paraneoptera</taxon>
        <taxon>Hemiptera</taxon>
        <taxon>Heteroptera</taxon>
        <taxon>Panheteroptera</taxon>
        <taxon>Pentatomomorpha</taxon>
        <taxon>Pentatomoidea</taxon>
        <taxon>Pentatomidae</taxon>
        <taxon>Pentatominae</taxon>
        <taxon>Nezara</taxon>
    </lineage>
</organism>
<comment type="subcellular location">
    <subcellularLocation>
        <location evidence="1">Secreted</location>
    </subcellularLocation>
</comment>
<dbReference type="SUPFAM" id="SSF47565">
    <property type="entry name" value="Insect pheromone/odorant-binding proteins"/>
    <property type="match status" value="1"/>
</dbReference>
<dbReference type="InterPro" id="IPR036728">
    <property type="entry name" value="PBP_GOBP_sf"/>
</dbReference>
<comment type="similarity">
    <text evidence="2">Belongs to the PBP/GOBP family.</text>
</comment>
<evidence type="ECO:0000256" key="1">
    <source>
        <dbReference type="ARBA" id="ARBA00004613"/>
    </source>
</evidence>
<dbReference type="GO" id="GO:0005576">
    <property type="term" value="C:extracellular region"/>
    <property type="evidence" value="ECO:0007669"/>
    <property type="project" value="UniProtKB-SubCell"/>
</dbReference>
<dbReference type="EMBL" id="OV725083">
    <property type="protein sequence ID" value="CAH1407590.1"/>
    <property type="molecule type" value="Genomic_DNA"/>
</dbReference>
<sequence>MRVQRNLIFITCITVASLKTGVLATNSDIEDCNTPIHLQNTDCCTSKKDELFTNFLFDQECTGMLFRSEVSSYEKLEDSLECFFQCLFTKVDMVNERNKVIFEDILANITKELKPDFKDLSINRITQCIENDYIIKESSRCKSGALQLFLCVHREKILNCPEELWKNSDECNKYKSVLEKCPNKTPLFQLLQFDKSF</sequence>
<keyword evidence="6" id="KW-1185">Reference proteome</keyword>
<evidence type="ECO:0000313" key="5">
    <source>
        <dbReference type="EMBL" id="CAH1407590.1"/>
    </source>
</evidence>
<dbReference type="GO" id="GO:0005549">
    <property type="term" value="F:odorant binding"/>
    <property type="evidence" value="ECO:0007669"/>
    <property type="project" value="InterPro"/>
</dbReference>
<proteinExistence type="inferred from homology"/>
<keyword evidence="4" id="KW-0732">Signal</keyword>
<dbReference type="OrthoDB" id="7730192at2759"/>
<evidence type="ECO:0000313" key="6">
    <source>
        <dbReference type="Proteomes" id="UP001152798"/>
    </source>
</evidence>
<reference evidence="5" key="1">
    <citation type="submission" date="2022-01" db="EMBL/GenBank/DDBJ databases">
        <authorList>
            <person name="King R."/>
        </authorList>
    </citation>
    <scope>NUCLEOTIDE SEQUENCE</scope>
</reference>
<dbReference type="InterPro" id="IPR052295">
    <property type="entry name" value="Odorant-binding_protein"/>
</dbReference>
<name>A0A9P0MWH4_NEZVI</name>
<dbReference type="Proteomes" id="UP001152798">
    <property type="component" value="Chromosome 7"/>
</dbReference>
<dbReference type="InterPro" id="IPR006170">
    <property type="entry name" value="PBP/GOBP"/>
</dbReference>
<evidence type="ECO:0000256" key="3">
    <source>
        <dbReference type="ARBA" id="ARBA00022525"/>
    </source>
</evidence>
<evidence type="ECO:0000256" key="2">
    <source>
        <dbReference type="ARBA" id="ARBA00008098"/>
    </source>
</evidence>
<dbReference type="AlphaFoldDB" id="A0A9P0MWH4"/>
<dbReference type="PANTHER" id="PTHR21066">
    <property type="entry name" value="ODORANT-BINDING PROTEIN 59A-RELATED"/>
    <property type="match status" value="1"/>
</dbReference>
<keyword evidence="3" id="KW-0964">Secreted</keyword>
<accession>A0A9P0MWH4</accession>
<gene>
    <name evidence="5" type="ORF">NEZAVI_LOCUS15275</name>
</gene>
<evidence type="ECO:0000256" key="4">
    <source>
        <dbReference type="SAM" id="SignalP"/>
    </source>
</evidence>
<protein>
    <submittedName>
        <fullName evidence="5">Uncharacterized protein</fullName>
    </submittedName>
</protein>
<dbReference type="Gene3D" id="1.10.238.270">
    <property type="match status" value="1"/>
</dbReference>
<dbReference type="Pfam" id="PF01395">
    <property type="entry name" value="PBP_GOBP"/>
    <property type="match status" value="1"/>
</dbReference>
<feature type="chain" id="PRO_5040454252" evidence="4">
    <location>
        <begin position="25"/>
        <end position="197"/>
    </location>
</feature>